<dbReference type="EMBL" id="QGTQ01000006">
    <property type="protein sequence ID" value="PWW04869.1"/>
    <property type="molecule type" value="Genomic_DNA"/>
</dbReference>
<evidence type="ECO:0008006" key="3">
    <source>
        <dbReference type="Google" id="ProtNLM"/>
    </source>
</evidence>
<evidence type="ECO:0000313" key="1">
    <source>
        <dbReference type="EMBL" id="PWW04869.1"/>
    </source>
</evidence>
<dbReference type="Gene3D" id="1.20.120.710">
    <property type="entry name" value="Haloacid dehalogenase hydrolase-like domain"/>
    <property type="match status" value="1"/>
</dbReference>
<sequence>MGKTTDVETAINLEMFYQSISKRHMKPNVMINKTIKDLSNHYQIGVLTNGRKGWKSDKLEAIGLE</sequence>
<evidence type="ECO:0000313" key="2">
    <source>
        <dbReference type="Proteomes" id="UP000246635"/>
    </source>
</evidence>
<reference evidence="1 2" key="1">
    <citation type="submission" date="2018-05" db="EMBL/GenBank/DDBJ databases">
        <title>Genomic Encyclopedia of Type Strains, Phase III (KMG-III): the genomes of soil and plant-associated and newly described type strains.</title>
        <authorList>
            <person name="Whitman W."/>
        </authorList>
    </citation>
    <scope>NUCLEOTIDE SEQUENCE [LARGE SCALE GENOMIC DNA]</scope>
    <source>
        <strain evidence="1 2">CECT 5696</strain>
    </source>
</reference>
<accession>A0A2V2YVI8</accession>
<dbReference type="Gene3D" id="3.40.50.1000">
    <property type="entry name" value="HAD superfamily/HAD-like"/>
    <property type="match status" value="1"/>
</dbReference>
<proteinExistence type="predicted"/>
<organism evidence="1 2">
    <name type="scientific">Paenibacillus cellulosilyticus</name>
    <dbReference type="NCBI Taxonomy" id="375489"/>
    <lineage>
        <taxon>Bacteria</taxon>
        <taxon>Bacillati</taxon>
        <taxon>Bacillota</taxon>
        <taxon>Bacilli</taxon>
        <taxon>Bacillales</taxon>
        <taxon>Paenibacillaceae</taxon>
        <taxon>Paenibacillus</taxon>
    </lineage>
</organism>
<dbReference type="InterPro" id="IPR023214">
    <property type="entry name" value="HAD_sf"/>
</dbReference>
<protein>
    <recommendedName>
        <fullName evidence="3">Hydrolase of the HAD superfamily</fullName>
    </recommendedName>
</protein>
<keyword evidence="2" id="KW-1185">Reference proteome</keyword>
<dbReference type="AlphaFoldDB" id="A0A2V2YVI8"/>
<dbReference type="Proteomes" id="UP000246635">
    <property type="component" value="Unassembled WGS sequence"/>
</dbReference>
<comment type="caution">
    <text evidence="1">The sequence shown here is derived from an EMBL/GenBank/DDBJ whole genome shotgun (WGS) entry which is preliminary data.</text>
</comment>
<dbReference type="RefSeq" id="WP_110043972.1">
    <property type="nucleotide sequence ID" value="NZ_CP054612.1"/>
</dbReference>
<dbReference type="OrthoDB" id="25198at2"/>
<gene>
    <name evidence="1" type="ORF">DFQ01_106154</name>
</gene>
<name>A0A2V2YVI8_9BACL</name>